<dbReference type="PRINTS" id="PR00080">
    <property type="entry name" value="SDRFAMILY"/>
</dbReference>
<dbReference type="PRINTS" id="PR00081">
    <property type="entry name" value="GDHRDH"/>
</dbReference>
<evidence type="ECO:0000313" key="4">
    <source>
        <dbReference type="Proteomes" id="UP000788419"/>
    </source>
</evidence>
<dbReference type="SUPFAM" id="SSF51735">
    <property type="entry name" value="NAD(P)-binding Rossmann-fold domains"/>
    <property type="match status" value="1"/>
</dbReference>
<dbReference type="InterPro" id="IPR036291">
    <property type="entry name" value="NAD(P)-bd_dom_sf"/>
</dbReference>
<keyword evidence="2" id="KW-0560">Oxidoreductase</keyword>
<sequence>MTASSIHPTPAACSALRCRLRSTHRSNRHASACSACSRAVHHRSGRNQAIDLQLQGKRCVVLGGSRGIGRAIALGLAAEGADVATCARGADARGRNALHEVEESLRRHGGGVHIRSCDLGDGPSLADFLDGVRQAFGGVDVLVHNASALALGPSVVDFEASLRVDVLAAARACEQVIPWMKAAGGGSIVLVASISGLEASPGPDFGYASAKAALIAYAKKLSIFHGPDRIRANAIAPGSIEFDGGLWDQVRRQDPPRYEAVRAGIPWGRMGTLQEVADVALFLASPRAMWVTGACVPIDGGQHKGMR</sequence>
<evidence type="ECO:0000256" key="1">
    <source>
        <dbReference type="ARBA" id="ARBA00006484"/>
    </source>
</evidence>
<comment type="similarity">
    <text evidence="1">Belongs to the short-chain dehydrogenases/reductases (SDR) family.</text>
</comment>
<dbReference type="InterPro" id="IPR020904">
    <property type="entry name" value="Sc_DH/Rdtase_CS"/>
</dbReference>
<dbReference type="Pfam" id="PF13561">
    <property type="entry name" value="adh_short_C2"/>
    <property type="match status" value="1"/>
</dbReference>
<proteinExistence type="inferred from homology"/>
<dbReference type="CDD" id="cd05233">
    <property type="entry name" value="SDR_c"/>
    <property type="match status" value="1"/>
</dbReference>
<dbReference type="EMBL" id="PDWN01000003">
    <property type="protein sequence ID" value="KAF1696511.1"/>
    <property type="molecule type" value="Genomic_DNA"/>
</dbReference>
<comment type="caution">
    <text evidence="3">The sequence shown here is derived from an EMBL/GenBank/DDBJ whole genome shotgun (WGS) entry which is preliminary data.</text>
</comment>
<dbReference type="PANTHER" id="PTHR42760:SF133">
    <property type="entry name" value="3-OXOACYL-[ACYL-CARRIER-PROTEIN] REDUCTASE"/>
    <property type="match status" value="1"/>
</dbReference>
<protein>
    <submittedName>
        <fullName evidence="3">3-ketoacyl-ACP reductase</fullName>
    </submittedName>
</protein>
<evidence type="ECO:0000313" key="3">
    <source>
        <dbReference type="EMBL" id="KAF1696511.1"/>
    </source>
</evidence>
<dbReference type="Gene3D" id="3.40.50.720">
    <property type="entry name" value="NAD(P)-binding Rossmann-like Domain"/>
    <property type="match status" value="1"/>
</dbReference>
<reference evidence="3 4" key="1">
    <citation type="submission" date="2017-10" db="EMBL/GenBank/DDBJ databases">
        <title>Whole genome sequencing of members of genus Pseudoxanthomonas.</title>
        <authorList>
            <person name="Kumar S."/>
            <person name="Bansal K."/>
            <person name="Kaur A."/>
            <person name="Patil P."/>
            <person name="Sharma S."/>
            <person name="Patil P.B."/>
        </authorList>
    </citation>
    <scope>NUCLEOTIDE SEQUENCE [LARGE SCALE GENOMIC DNA]</scope>
    <source>
        <strain evidence="3 4">DSM 17801</strain>
    </source>
</reference>
<gene>
    <name evidence="3" type="ORF">CSC65_04705</name>
</gene>
<name>A0ABQ6ZA32_9GAMM</name>
<dbReference type="Proteomes" id="UP000788419">
    <property type="component" value="Unassembled WGS sequence"/>
</dbReference>
<dbReference type="PANTHER" id="PTHR42760">
    <property type="entry name" value="SHORT-CHAIN DEHYDROGENASES/REDUCTASES FAMILY MEMBER"/>
    <property type="match status" value="1"/>
</dbReference>
<dbReference type="PROSITE" id="PS00061">
    <property type="entry name" value="ADH_SHORT"/>
    <property type="match status" value="1"/>
</dbReference>
<organism evidence="3 4">
    <name type="scientific">Pseudoxanthomonas daejeonensis</name>
    <dbReference type="NCBI Taxonomy" id="266062"/>
    <lineage>
        <taxon>Bacteria</taxon>
        <taxon>Pseudomonadati</taxon>
        <taxon>Pseudomonadota</taxon>
        <taxon>Gammaproteobacteria</taxon>
        <taxon>Lysobacterales</taxon>
        <taxon>Lysobacteraceae</taxon>
        <taxon>Pseudoxanthomonas</taxon>
    </lineage>
</organism>
<dbReference type="InterPro" id="IPR002347">
    <property type="entry name" value="SDR_fam"/>
</dbReference>
<evidence type="ECO:0000256" key="2">
    <source>
        <dbReference type="ARBA" id="ARBA00023002"/>
    </source>
</evidence>
<keyword evidence="4" id="KW-1185">Reference proteome</keyword>
<accession>A0ABQ6ZA32</accession>